<evidence type="ECO:0000313" key="3">
    <source>
        <dbReference type="Proteomes" id="UP000030750"/>
    </source>
</evidence>
<dbReference type="VEuPathDB" id="ToxoDB:EBH_0031780"/>
<feature type="region of interest" description="Disordered" evidence="1">
    <location>
        <begin position="392"/>
        <end position="461"/>
    </location>
</feature>
<reference evidence="2" key="2">
    <citation type="submission" date="2013-10" db="EMBL/GenBank/DDBJ databases">
        <authorList>
            <person name="Aslett M."/>
        </authorList>
    </citation>
    <scope>NUCLEOTIDE SEQUENCE [LARGE SCALE GENOMIC DNA]</scope>
    <source>
        <strain evidence="2">Houghton</strain>
    </source>
</reference>
<protein>
    <submittedName>
        <fullName evidence="2">Uncharacterized protein</fullName>
    </submittedName>
</protein>
<dbReference type="Proteomes" id="UP000030750">
    <property type="component" value="Unassembled WGS sequence"/>
</dbReference>
<organism evidence="2 3">
    <name type="scientific">Eimeria brunetti</name>
    <dbReference type="NCBI Taxonomy" id="51314"/>
    <lineage>
        <taxon>Eukaryota</taxon>
        <taxon>Sar</taxon>
        <taxon>Alveolata</taxon>
        <taxon>Apicomplexa</taxon>
        <taxon>Conoidasida</taxon>
        <taxon>Coccidia</taxon>
        <taxon>Eucoccidiorida</taxon>
        <taxon>Eimeriorina</taxon>
        <taxon>Eimeriidae</taxon>
        <taxon>Eimeria</taxon>
    </lineage>
</organism>
<feature type="compositionally biased region" description="Polar residues" evidence="1">
    <location>
        <begin position="413"/>
        <end position="423"/>
    </location>
</feature>
<reference evidence="2" key="1">
    <citation type="submission" date="2013-10" db="EMBL/GenBank/DDBJ databases">
        <title>Genomic analysis of the causative agents of coccidiosis in chickens.</title>
        <authorList>
            <person name="Reid A.J."/>
            <person name="Blake D."/>
            <person name="Billington K."/>
            <person name="Browne H."/>
            <person name="Dunn M."/>
            <person name="Hung S."/>
            <person name="Kawahara F."/>
            <person name="Miranda-Saavedra D."/>
            <person name="Mourier T."/>
            <person name="Nagra H."/>
            <person name="Otto T.D."/>
            <person name="Rawlings N."/>
            <person name="Sanchez A."/>
            <person name="Sanders M."/>
            <person name="Subramaniam C."/>
            <person name="Tay Y."/>
            <person name="Dear P."/>
            <person name="Doerig C."/>
            <person name="Gruber A."/>
            <person name="Parkinson J."/>
            <person name="Shirley M."/>
            <person name="Wan K.L."/>
            <person name="Berriman M."/>
            <person name="Tomley F."/>
            <person name="Pain A."/>
        </authorList>
    </citation>
    <scope>NUCLEOTIDE SEQUENCE [LARGE SCALE GENOMIC DNA]</scope>
    <source>
        <strain evidence="2">Houghton</strain>
    </source>
</reference>
<sequence length="534" mass="57819">MAFMDMSGEQEASARVNPGYEPAAAVRNLSNASAPSSGHVPGDYGNPREGDGGHSADARPVLPTFWGSAQESPHRGSGDASNDVWRELNSDSPSLLRLQCLWAYFNLPALSLADSVPGVASVAAQTDGFHSVVQVSSPLLHTLAVDLRGAGEAFEKAVCLRDQQMIPSLLLVKNVPAVRIERIVDLRTFTALRMLFRSELRHSRTVQPEYLLDAAMEAFGGEYGQDDGDSVLDFGQGPVEVTGSTAIPIVSEGTQEGGTPSSLPEGEQLDDDEDNKSPQLASATLHMMGSPVDHHSCPHDMHQQHFKETGYTISAAPSDVNEPADVGTILEHEDDSFATEVSQNFVENREFHRQSSTDNVQEGCISSNCTQSESDFGQGTGLPSVVINGESASREYEQQSAEEDNATAERNNEASQMPSNAATSGGEDELGEPVADQFGDPHHHQAADIASTGNGESCPVETSRVVTTEYDSTIEKQLKHWIAAKGEAQSYDETINVFERNYPSHEFEYWAIDVSLQHFLTLYSAVNHDAYRTF</sequence>
<feature type="compositionally biased region" description="Basic and acidic residues" evidence="1">
    <location>
        <begin position="46"/>
        <end position="57"/>
    </location>
</feature>
<accession>U6LLT2</accession>
<proteinExistence type="predicted"/>
<evidence type="ECO:0000256" key="1">
    <source>
        <dbReference type="SAM" id="MobiDB-lite"/>
    </source>
</evidence>
<keyword evidence="3" id="KW-1185">Reference proteome</keyword>
<feature type="region of interest" description="Disordered" evidence="1">
    <location>
        <begin position="31"/>
        <end position="61"/>
    </location>
</feature>
<dbReference type="AlphaFoldDB" id="U6LLT2"/>
<gene>
    <name evidence="2" type="ORF">EBH_0031780</name>
</gene>
<feature type="compositionally biased region" description="Polar residues" evidence="1">
    <location>
        <begin position="252"/>
        <end position="262"/>
    </location>
</feature>
<feature type="region of interest" description="Disordered" evidence="1">
    <location>
        <begin position="245"/>
        <end position="277"/>
    </location>
</feature>
<name>U6LLT2_9EIME</name>
<dbReference type="OrthoDB" id="347406at2759"/>
<dbReference type="EMBL" id="HG712113">
    <property type="protein sequence ID" value="CDJ50218.1"/>
    <property type="molecule type" value="Genomic_DNA"/>
</dbReference>
<evidence type="ECO:0000313" key="2">
    <source>
        <dbReference type="EMBL" id="CDJ50218.1"/>
    </source>
</evidence>